<comment type="catalytic activity">
    <reaction evidence="15">
        <text>ATP + H2O + cellular proteinSide 1 = ADP + phosphate + cellular proteinSide 2.</text>
        <dbReference type="EC" id="7.4.2.8"/>
    </reaction>
</comment>
<keyword evidence="12 15" id="KW-1278">Translocase</keyword>
<dbReference type="PANTHER" id="PTHR30612">
    <property type="entry name" value="SECA INNER MEMBRANE COMPONENT OF SEC PROTEIN SECRETION SYSTEM"/>
    <property type="match status" value="1"/>
</dbReference>
<dbReference type="Gene3D" id="3.90.1440.10">
    <property type="entry name" value="SecA, preprotein cross-linking domain"/>
    <property type="match status" value="1"/>
</dbReference>
<reference evidence="19 20" key="1">
    <citation type="submission" date="2019-09" db="EMBL/GenBank/DDBJ databases">
        <title>YIM 132180 draft genome.</title>
        <authorList>
            <person name="Zhang K."/>
        </authorList>
    </citation>
    <scope>NUCLEOTIDE SEQUENCE [LARGE SCALE GENOMIC DNA]</scope>
    <source>
        <strain evidence="19 20">YIM 132180</strain>
    </source>
</reference>
<comment type="function">
    <text evidence="15">Part of the Sec protein translocase complex. Interacts with the SecYEG preprotein conducting channel. Has a central role in coupling the hydrolysis of ATP to the transfer of proteins into and across the cell membrane, serving both as a receptor for the preprotein-SecB complex and as an ATP-driven molecular motor driving the stepwise translocation of polypeptide chains across the membrane.</text>
</comment>
<gene>
    <name evidence="15 19" type="primary">secA</name>
    <name evidence="19" type="ORF">F6X38_19545</name>
</gene>
<dbReference type="NCBIfam" id="TIGR00963">
    <property type="entry name" value="secA"/>
    <property type="match status" value="1"/>
</dbReference>
<evidence type="ECO:0000256" key="16">
    <source>
        <dbReference type="RuleBase" id="RU003874"/>
    </source>
</evidence>
<dbReference type="FunFam" id="3.40.50.300:FF:000334">
    <property type="entry name" value="Protein translocase subunit SecA"/>
    <property type="match status" value="1"/>
</dbReference>
<evidence type="ECO:0000256" key="9">
    <source>
        <dbReference type="ARBA" id="ARBA00022833"/>
    </source>
</evidence>
<dbReference type="GO" id="GO:0031522">
    <property type="term" value="C:cell envelope Sec protein transport complex"/>
    <property type="evidence" value="ECO:0007669"/>
    <property type="project" value="TreeGrafter"/>
</dbReference>
<name>A0A7V7PLC4_9HYPH</name>
<keyword evidence="5 15" id="KW-0963">Cytoplasm</keyword>
<evidence type="ECO:0000259" key="17">
    <source>
        <dbReference type="PROSITE" id="PS51192"/>
    </source>
</evidence>
<dbReference type="FunFam" id="3.90.1440.10:FF:000001">
    <property type="entry name" value="Preprotein translocase subunit SecA"/>
    <property type="match status" value="1"/>
</dbReference>
<evidence type="ECO:0000256" key="7">
    <source>
        <dbReference type="ARBA" id="ARBA00022723"/>
    </source>
</evidence>
<dbReference type="InterPro" id="IPR036266">
    <property type="entry name" value="SecA_Wing/Scaffold_sf"/>
</dbReference>
<dbReference type="Pfam" id="PF07517">
    <property type="entry name" value="SecA_DEAD"/>
    <property type="match status" value="1"/>
</dbReference>
<dbReference type="GO" id="GO:0008564">
    <property type="term" value="F:protein-exporting ATPase activity"/>
    <property type="evidence" value="ECO:0007669"/>
    <property type="project" value="UniProtKB-EC"/>
</dbReference>
<dbReference type="GO" id="GO:0006605">
    <property type="term" value="P:protein targeting"/>
    <property type="evidence" value="ECO:0007669"/>
    <property type="project" value="UniProtKB-UniRule"/>
</dbReference>
<dbReference type="AlphaFoldDB" id="A0A7V7PLC4"/>
<dbReference type="InterPro" id="IPR011116">
    <property type="entry name" value="SecA_Wing/Scaffold"/>
</dbReference>
<evidence type="ECO:0000256" key="5">
    <source>
        <dbReference type="ARBA" id="ARBA00022490"/>
    </source>
</evidence>
<keyword evidence="6" id="KW-0997">Cell inner membrane</keyword>
<evidence type="ECO:0000256" key="14">
    <source>
        <dbReference type="ARBA" id="ARBA00023136"/>
    </source>
</evidence>
<keyword evidence="13 15" id="KW-0811">Translocation</keyword>
<evidence type="ECO:0000313" key="20">
    <source>
        <dbReference type="Proteomes" id="UP000432089"/>
    </source>
</evidence>
<dbReference type="GO" id="GO:0046872">
    <property type="term" value="F:metal ion binding"/>
    <property type="evidence" value="ECO:0007669"/>
    <property type="project" value="UniProtKB-KW"/>
</dbReference>
<dbReference type="Gene3D" id="3.40.50.300">
    <property type="entry name" value="P-loop containing nucleotide triphosphate hydrolases"/>
    <property type="match status" value="2"/>
</dbReference>
<comment type="cofactor">
    <cofactor evidence="1">
        <name>Zn(2+)</name>
        <dbReference type="ChEBI" id="CHEBI:29105"/>
    </cofactor>
</comment>
<keyword evidence="4 15" id="KW-1003">Cell membrane</keyword>
<dbReference type="PRINTS" id="PR00906">
    <property type="entry name" value="SECA"/>
</dbReference>
<dbReference type="NCBIfam" id="NF009538">
    <property type="entry name" value="PRK12904.1"/>
    <property type="match status" value="1"/>
</dbReference>
<keyword evidence="10 15" id="KW-0067">ATP-binding</keyword>
<evidence type="ECO:0000256" key="12">
    <source>
        <dbReference type="ARBA" id="ARBA00022967"/>
    </source>
</evidence>
<dbReference type="SUPFAM" id="SSF81886">
    <property type="entry name" value="Helical scaffold and wing domains of SecA"/>
    <property type="match status" value="1"/>
</dbReference>
<dbReference type="CDD" id="cd18803">
    <property type="entry name" value="SF2_C_secA"/>
    <property type="match status" value="1"/>
</dbReference>
<proteinExistence type="inferred from homology"/>
<evidence type="ECO:0000256" key="3">
    <source>
        <dbReference type="ARBA" id="ARBA00022448"/>
    </source>
</evidence>
<dbReference type="InterPro" id="IPR011115">
    <property type="entry name" value="SecA_DEAD"/>
</dbReference>
<dbReference type="EMBL" id="VZDO01000019">
    <property type="protein sequence ID" value="KAB0677092.1"/>
    <property type="molecule type" value="Genomic_DNA"/>
</dbReference>
<comment type="caution">
    <text evidence="19">The sequence shown here is derived from an EMBL/GenBank/DDBJ whole genome shotgun (WGS) entry which is preliminary data.</text>
</comment>
<evidence type="ECO:0000313" key="19">
    <source>
        <dbReference type="EMBL" id="KAB0677092.1"/>
    </source>
</evidence>
<dbReference type="InterPro" id="IPR036670">
    <property type="entry name" value="SecA_X-link_sf"/>
</dbReference>
<sequence>MVSFGGIARALFGSSNDRIVRRHEGTIKAIAALEPELEKLSDDQLRARTAEFKQQVADGKSVDELLVPAFATVREASKRALGMRHFDVQMIGGIVLNSKAIAEMRTGEGKTLVATLPVYLNALAGKGVHVVTVNDYLATRDSEWMGKVYRFLGLSVGVIVHGMNDDERRDAYNCDITYGTNNELGFDYLRDNMKFERPQMVQRGHHYAIVDEVDSILIDEARTPLIISGPLDDRSDLYRLIDGFIPQLVPSDFELDEKQRQVSFTEEGTEKMERALEAAGHLSGSSLYDIENVAIVHHVNNALKAHKLFSKDKDYIVRGDEIVIIDEFTGRMMPGRRFSEGLHQALEAKEHVTVQPENQTLASITFQNYFRMYGKLAGMTGTASTEAAEFADIYGLDVIEVPTNLPVQRQDEDDEVYRTVEEKYRAIVKEIRDAASRRQPILVGTTSIEKSEYLADRLRKDGMKDFQVLNARYHEQEAYIVAQAGVPGAVTIATNMAGRGTDIKLGGNAEMRVERELEGVPEGPERDAKAKAIEADIERLKGEALAAGGLYVLATERHESRRIDNQLRGRSGRQGDPGRSKFYLSLQDDLMRIFGSQRMDTMLTRLGLKEDEAIIHPWINKALEKAQKKVEARNFDIRKNLLKYDDVMNDQRKVIFEQRLELMDAEGLTESVTDMRHATVDGLVARHIPEKAYPEQWSTAELEEEVREFLNLDLPVKAWAEEEGIDETDIRQRLTEASDKAITEKTERFGPEVMTYIERSVVLQTIDALWREHLVNLDHLRSVIGFRGYAQRDPLNEYKSEGFELFQSMLGHMRERVTMQLARVELVQQQPDDELPPMEAHHIDVTSGIDEFGDGAKILSADFNPREAERLALDPDKPESWGHIGRNEPCPCGSGRKFKHCHGAYAAQEA</sequence>
<feature type="binding site" evidence="15">
    <location>
        <begin position="107"/>
        <end position="111"/>
    </location>
    <ligand>
        <name>ATP</name>
        <dbReference type="ChEBI" id="CHEBI:30616"/>
    </ligand>
</feature>
<organism evidence="19 20">
    <name type="scientific">Plantimonas leprariae</name>
    <dbReference type="NCBI Taxonomy" id="2615207"/>
    <lineage>
        <taxon>Bacteria</taxon>
        <taxon>Pseudomonadati</taxon>
        <taxon>Pseudomonadota</taxon>
        <taxon>Alphaproteobacteria</taxon>
        <taxon>Hyphomicrobiales</taxon>
        <taxon>Aurantimonadaceae</taxon>
        <taxon>Plantimonas</taxon>
    </lineage>
</organism>
<dbReference type="FunFam" id="1.10.3060.10:FF:000003">
    <property type="entry name" value="Protein translocase subunit SecA"/>
    <property type="match status" value="1"/>
</dbReference>
<dbReference type="FunFam" id="3.40.50.300:FF:001790">
    <property type="entry name" value="Protein translocase subunit SecA"/>
    <property type="match status" value="1"/>
</dbReference>
<dbReference type="GO" id="GO:0005524">
    <property type="term" value="F:ATP binding"/>
    <property type="evidence" value="ECO:0007669"/>
    <property type="project" value="UniProtKB-UniRule"/>
</dbReference>
<evidence type="ECO:0000259" key="18">
    <source>
        <dbReference type="PROSITE" id="PS51196"/>
    </source>
</evidence>
<evidence type="ECO:0000256" key="13">
    <source>
        <dbReference type="ARBA" id="ARBA00023010"/>
    </source>
</evidence>
<dbReference type="Gene3D" id="1.10.3060.10">
    <property type="entry name" value="Helical scaffold and wing domains of SecA"/>
    <property type="match status" value="1"/>
</dbReference>
<dbReference type="Pfam" id="PF01043">
    <property type="entry name" value="SecA_PP_bind"/>
    <property type="match status" value="1"/>
</dbReference>
<comment type="subcellular location">
    <subcellularLocation>
        <location evidence="15">Cell membrane</location>
        <topology evidence="15">Peripheral membrane protein</topology>
        <orientation evidence="15">Cytoplasmic side</orientation>
    </subcellularLocation>
    <subcellularLocation>
        <location evidence="15">Cytoplasm</location>
    </subcellularLocation>
    <text evidence="15">Distribution is 50-50.</text>
</comment>
<dbReference type="Pfam" id="PF21090">
    <property type="entry name" value="P-loop_SecA"/>
    <property type="match status" value="1"/>
</dbReference>
<dbReference type="PROSITE" id="PS51196">
    <property type="entry name" value="SECA_MOTOR_DEAD"/>
    <property type="match status" value="1"/>
</dbReference>
<dbReference type="HAMAP" id="MF_01382">
    <property type="entry name" value="SecA"/>
    <property type="match status" value="1"/>
</dbReference>
<feature type="domain" description="Helicase ATP-binding" evidence="17">
    <location>
        <begin position="91"/>
        <end position="249"/>
    </location>
</feature>
<keyword evidence="20" id="KW-1185">Reference proteome</keyword>
<dbReference type="InterPro" id="IPR011130">
    <property type="entry name" value="SecA_preprotein_X-link_dom"/>
</dbReference>
<keyword evidence="7" id="KW-0479">Metal-binding</keyword>
<dbReference type="Pfam" id="PF02810">
    <property type="entry name" value="SEC-C"/>
    <property type="match status" value="1"/>
</dbReference>
<dbReference type="CDD" id="cd17928">
    <property type="entry name" value="DEXDc_SecA"/>
    <property type="match status" value="1"/>
</dbReference>
<dbReference type="PROSITE" id="PS01312">
    <property type="entry name" value="SECA"/>
    <property type="match status" value="1"/>
</dbReference>
<accession>A0A7V7PLC4</accession>
<dbReference type="EC" id="7.4.2.8" evidence="15"/>
<dbReference type="GO" id="GO:0065002">
    <property type="term" value="P:intracellular protein transmembrane transport"/>
    <property type="evidence" value="ECO:0007669"/>
    <property type="project" value="UniProtKB-UniRule"/>
</dbReference>
<evidence type="ECO:0000256" key="6">
    <source>
        <dbReference type="ARBA" id="ARBA00022519"/>
    </source>
</evidence>
<evidence type="ECO:0000256" key="15">
    <source>
        <dbReference type="HAMAP-Rule" id="MF_01382"/>
    </source>
</evidence>
<dbReference type="SMART" id="SM00958">
    <property type="entry name" value="SecA_PP_bind"/>
    <property type="match status" value="1"/>
</dbReference>
<dbReference type="SMART" id="SM00957">
    <property type="entry name" value="SecA_DEAD"/>
    <property type="match status" value="1"/>
</dbReference>
<dbReference type="Pfam" id="PF07516">
    <property type="entry name" value="SecA_SW"/>
    <property type="match status" value="1"/>
</dbReference>
<dbReference type="InterPro" id="IPR044722">
    <property type="entry name" value="SecA_SF2_C"/>
</dbReference>
<dbReference type="PROSITE" id="PS51192">
    <property type="entry name" value="HELICASE_ATP_BIND_1"/>
    <property type="match status" value="1"/>
</dbReference>
<evidence type="ECO:0000256" key="2">
    <source>
        <dbReference type="ARBA" id="ARBA00007650"/>
    </source>
</evidence>
<keyword evidence="9" id="KW-0862">Zinc</keyword>
<protein>
    <recommendedName>
        <fullName evidence="15 16">Protein translocase subunit SecA</fullName>
        <ecNumber evidence="15">7.4.2.8</ecNumber>
    </recommendedName>
</protein>
<dbReference type="GO" id="GO:0043952">
    <property type="term" value="P:protein transport by the Sec complex"/>
    <property type="evidence" value="ECO:0007669"/>
    <property type="project" value="TreeGrafter"/>
</dbReference>
<dbReference type="InterPro" id="IPR004027">
    <property type="entry name" value="SEC_C_motif"/>
</dbReference>
<dbReference type="Proteomes" id="UP000432089">
    <property type="component" value="Unassembled WGS sequence"/>
</dbReference>
<feature type="binding site" evidence="15">
    <location>
        <position position="89"/>
    </location>
    <ligand>
        <name>ATP</name>
        <dbReference type="ChEBI" id="CHEBI:30616"/>
    </ligand>
</feature>
<evidence type="ECO:0000256" key="10">
    <source>
        <dbReference type="ARBA" id="ARBA00022840"/>
    </source>
</evidence>
<dbReference type="RefSeq" id="WP_150972754.1">
    <property type="nucleotide sequence ID" value="NZ_VZDO01000019.1"/>
</dbReference>
<keyword evidence="11 15" id="KW-0653">Protein transport</keyword>
<dbReference type="InterPro" id="IPR000185">
    <property type="entry name" value="SecA"/>
</dbReference>
<feature type="binding site" evidence="15">
    <location>
        <position position="502"/>
    </location>
    <ligand>
        <name>ATP</name>
        <dbReference type="ChEBI" id="CHEBI:30616"/>
    </ligand>
</feature>
<dbReference type="GO" id="GO:0005886">
    <property type="term" value="C:plasma membrane"/>
    <property type="evidence" value="ECO:0007669"/>
    <property type="project" value="UniProtKB-SubCell"/>
</dbReference>
<dbReference type="InterPro" id="IPR014001">
    <property type="entry name" value="Helicase_ATP-bd"/>
</dbReference>
<keyword evidence="3 15" id="KW-0813">Transport</keyword>
<dbReference type="SUPFAM" id="SSF52540">
    <property type="entry name" value="P-loop containing nucleoside triphosphate hydrolases"/>
    <property type="match status" value="2"/>
</dbReference>
<keyword evidence="14 15" id="KW-0472">Membrane</keyword>
<evidence type="ECO:0000256" key="1">
    <source>
        <dbReference type="ARBA" id="ARBA00001947"/>
    </source>
</evidence>
<dbReference type="InterPro" id="IPR027417">
    <property type="entry name" value="P-loop_NTPase"/>
</dbReference>
<dbReference type="SUPFAM" id="SSF81767">
    <property type="entry name" value="Pre-protein crosslinking domain of SecA"/>
    <property type="match status" value="1"/>
</dbReference>
<dbReference type="GO" id="GO:0005829">
    <property type="term" value="C:cytosol"/>
    <property type="evidence" value="ECO:0007669"/>
    <property type="project" value="TreeGrafter"/>
</dbReference>
<evidence type="ECO:0000256" key="4">
    <source>
        <dbReference type="ARBA" id="ARBA00022475"/>
    </source>
</evidence>
<keyword evidence="8 15" id="KW-0547">Nucleotide-binding</keyword>
<evidence type="ECO:0000256" key="11">
    <source>
        <dbReference type="ARBA" id="ARBA00022927"/>
    </source>
</evidence>
<comment type="subunit">
    <text evidence="15">Monomer and homodimer. Part of the essential Sec protein translocation apparatus which comprises SecA, SecYEG and auxiliary proteins SecDF-YajC and YidC.</text>
</comment>
<dbReference type="PANTHER" id="PTHR30612:SF0">
    <property type="entry name" value="CHLOROPLAST PROTEIN-TRANSPORTING ATPASE"/>
    <property type="match status" value="1"/>
</dbReference>
<feature type="domain" description="SecA family profile" evidence="18">
    <location>
        <begin position="5"/>
        <end position="615"/>
    </location>
</feature>
<dbReference type="Gene3D" id="3.10.450.50">
    <property type="match status" value="1"/>
</dbReference>
<comment type="similarity">
    <text evidence="2 15 16">Belongs to the SecA family.</text>
</comment>
<dbReference type="GO" id="GO:0017038">
    <property type="term" value="P:protein import"/>
    <property type="evidence" value="ECO:0007669"/>
    <property type="project" value="InterPro"/>
</dbReference>
<dbReference type="InterPro" id="IPR020937">
    <property type="entry name" value="SecA_CS"/>
</dbReference>
<evidence type="ECO:0000256" key="8">
    <source>
        <dbReference type="ARBA" id="ARBA00022741"/>
    </source>
</evidence>
<dbReference type="InterPro" id="IPR014018">
    <property type="entry name" value="SecA_motor_DEAD"/>
</dbReference>